<evidence type="ECO:0000313" key="2">
    <source>
        <dbReference type="Proteomes" id="UP001160148"/>
    </source>
</evidence>
<sequence length="107" mass="11345">MFNLILQELKSIKSNQSNSDEALKVISSSVKALNDRVLGQGKTMTSLNQAMNTLNGNLNTVTSDVKSQGAIIGGLNTRIAAIEKSLSEAVHCPPPTTTPLALNDITH</sequence>
<accession>A0AAV0X2D7</accession>
<protein>
    <submittedName>
        <fullName evidence="1">Uncharacterized protein</fullName>
    </submittedName>
</protein>
<organism evidence="1 2">
    <name type="scientific">Macrosiphum euphorbiae</name>
    <name type="common">potato aphid</name>
    <dbReference type="NCBI Taxonomy" id="13131"/>
    <lineage>
        <taxon>Eukaryota</taxon>
        <taxon>Metazoa</taxon>
        <taxon>Ecdysozoa</taxon>
        <taxon>Arthropoda</taxon>
        <taxon>Hexapoda</taxon>
        <taxon>Insecta</taxon>
        <taxon>Pterygota</taxon>
        <taxon>Neoptera</taxon>
        <taxon>Paraneoptera</taxon>
        <taxon>Hemiptera</taxon>
        <taxon>Sternorrhyncha</taxon>
        <taxon>Aphidomorpha</taxon>
        <taxon>Aphidoidea</taxon>
        <taxon>Aphididae</taxon>
        <taxon>Macrosiphini</taxon>
        <taxon>Macrosiphum</taxon>
    </lineage>
</organism>
<dbReference type="AlphaFoldDB" id="A0AAV0X2D7"/>
<dbReference type="EMBL" id="CARXXK010000003">
    <property type="protein sequence ID" value="CAI6362098.1"/>
    <property type="molecule type" value="Genomic_DNA"/>
</dbReference>
<gene>
    <name evidence="1" type="ORF">MEUPH1_LOCUS17206</name>
</gene>
<evidence type="ECO:0000313" key="1">
    <source>
        <dbReference type="EMBL" id="CAI6362098.1"/>
    </source>
</evidence>
<proteinExistence type="predicted"/>
<comment type="caution">
    <text evidence="1">The sequence shown here is derived from an EMBL/GenBank/DDBJ whole genome shotgun (WGS) entry which is preliminary data.</text>
</comment>
<reference evidence="1 2" key="1">
    <citation type="submission" date="2023-01" db="EMBL/GenBank/DDBJ databases">
        <authorList>
            <person name="Whitehead M."/>
        </authorList>
    </citation>
    <scope>NUCLEOTIDE SEQUENCE [LARGE SCALE GENOMIC DNA]</scope>
</reference>
<name>A0AAV0X2D7_9HEMI</name>
<keyword evidence="2" id="KW-1185">Reference proteome</keyword>
<dbReference type="Gene3D" id="1.20.5.340">
    <property type="match status" value="1"/>
</dbReference>
<dbReference type="Proteomes" id="UP001160148">
    <property type="component" value="Unassembled WGS sequence"/>
</dbReference>